<keyword evidence="4" id="KW-1185">Reference proteome</keyword>
<dbReference type="EMBL" id="VJOY01000025">
    <property type="protein sequence ID" value="TRX72897.1"/>
    <property type="molecule type" value="Genomic_DNA"/>
</dbReference>
<accession>A0A553GTR5</accession>
<feature type="transmembrane region" description="Helical" evidence="1">
    <location>
        <begin position="66"/>
        <end position="83"/>
    </location>
</feature>
<evidence type="ECO:0000313" key="4">
    <source>
        <dbReference type="Proteomes" id="UP000315235"/>
    </source>
</evidence>
<reference evidence="3 4" key="1">
    <citation type="submission" date="2019-07" db="EMBL/GenBank/DDBJ databases">
        <title>Pseudomonas mangiferae sp. nov., isolated from bark of mango tree in Thailand.</title>
        <authorList>
            <person name="Srisuk N."/>
            <person name="Anurat P."/>
        </authorList>
    </citation>
    <scope>NUCLEOTIDE SEQUENCE [LARGE SCALE GENOMIC DNA]</scope>
    <source>
        <strain evidence="3 4">DMKU_BBB3-04</strain>
    </source>
</reference>
<dbReference type="OrthoDB" id="8820575at2"/>
<dbReference type="RefSeq" id="WP_143490260.1">
    <property type="nucleotide sequence ID" value="NZ_VJOY01000025.1"/>
</dbReference>
<proteinExistence type="predicted"/>
<dbReference type="AlphaFoldDB" id="A0A553GTR5"/>
<keyword evidence="1" id="KW-1133">Transmembrane helix</keyword>
<sequence length="130" mass="14089">MRCFVHRDTEAVGLCRGCSKGLCPACLVDLGHAITCHGACEQKAHTLHRQLQQTDTVLRSQTRNRFFLPAFVMVMGAAFMIFASDGRTLLNFGTVAGGGFVLFGLVLLVIVQRYARDLARKDVPPGGPAP</sequence>
<feature type="transmembrane region" description="Helical" evidence="1">
    <location>
        <begin position="89"/>
        <end position="111"/>
    </location>
</feature>
<organism evidence="3 4">
    <name type="scientific">Pseudomonas mangiferae</name>
    <dbReference type="NCBI Taxonomy" id="2593654"/>
    <lineage>
        <taxon>Bacteria</taxon>
        <taxon>Pseudomonadati</taxon>
        <taxon>Pseudomonadota</taxon>
        <taxon>Gammaproteobacteria</taxon>
        <taxon>Pseudomonadales</taxon>
        <taxon>Pseudomonadaceae</taxon>
        <taxon>Pseudomonas</taxon>
    </lineage>
</organism>
<evidence type="ECO:0000313" key="3">
    <source>
        <dbReference type="EMBL" id="TRX72897.1"/>
    </source>
</evidence>
<dbReference type="InterPro" id="IPR000315">
    <property type="entry name" value="Znf_B-box"/>
</dbReference>
<dbReference type="GO" id="GO:0008270">
    <property type="term" value="F:zinc ion binding"/>
    <property type="evidence" value="ECO:0007669"/>
    <property type="project" value="InterPro"/>
</dbReference>
<keyword evidence="1" id="KW-0812">Transmembrane</keyword>
<feature type="domain" description="B box-type" evidence="2">
    <location>
        <begin position="1"/>
        <end position="32"/>
    </location>
</feature>
<gene>
    <name evidence="3" type="ORF">FM069_20470</name>
</gene>
<name>A0A553GTR5_9PSED</name>
<dbReference type="PROSITE" id="PS50119">
    <property type="entry name" value="ZF_BBOX"/>
    <property type="match status" value="1"/>
</dbReference>
<evidence type="ECO:0000259" key="2">
    <source>
        <dbReference type="PROSITE" id="PS50119"/>
    </source>
</evidence>
<evidence type="ECO:0000256" key="1">
    <source>
        <dbReference type="SAM" id="Phobius"/>
    </source>
</evidence>
<protein>
    <recommendedName>
        <fullName evidence="2">B box-type domain-containing protein</fullName>
    </recommendedName>
</protein>
<comment type="caution">
    <text evidence="3">The sequence shown here is derived from an EMBL/GenBank/DDBJ whole genome shotgun (WGS) entry which is preliminary data.</text>
</comment>
<dbReference type="Proteomes" id="UP000315235">
    <property type="component" value="Unassembled WGS sequence"/>
</dbReference>
<keyword evidence="1" id="KW-0472">Membrane</keyword>